<dbReference type="PRINTS" id="PR00040">
    <property type="entry name" value="HTHMERR"/>
</dbReference>
<dbReference type="STRING" id="44933.SAMN05660971_02454"/>
<dbReference type="SMART" id="SM00422">
    <property type="entry name" value="HTH_MERR"/>
    <property type="match status" value="1"/>
</dbReference>
<evidence type="ECO:0000256" key="1">
    <source>
        <dbReference type="ARBA" id="ARBA00023125"/>
    </source>
</evidence>
<keyword evidence="6" id="KW-1185">Reference proteome</keyword>
<dbReference type="InterPro" id="IPR047057">
    <property type="entry name" value="MerR_fam"/>
</dbReference>
<reference evidence="3 6" key="2">
    <citation type="submission" date="2019-07" db="EMBL/GenBank/DDBJ databases">
        <title>Whole genome shotgun sequence of Halomonas cupida NBRC 102219.</title>
        <authorList>
            <person name="Hosoyama A."/>
            <person name="Uohara A."/>
            <person name="Ohji S."/>
            <person name="Ichikawa N."/>
        </authorList>
    </citation>
    <scope>NUCLEOTIDE SEQUENCE [LARGE SCALE GENOMIC DNA]</scope>
    <source>
        <strain evidence="3 6">NBRC 102219</strain>
    </source>
</reference>
<reference evidence="4 5" key="1">
    <citation type="submission" date="2016-11" db="EMBL/GenBank/DDBJ databases">
        <authorList>
            <person name="Jaros S."/>
            <person name="Januszkiewicz K."/>
            <person name="Wedrychowicz H."/>
        </authorList>
    </citation>
    <scope>NUCLEOTIDE SEQUENCE [LARGE SCALE GENOMIC DNA]</scope>
    <source>
        <strain evidence="4 5">DSM 4740</strain>
    </source>
</reference>
<dbReference type="InterPro" id="IPR011791">
    <property type="entry name" value="CadR-PbrR"/>
</dbReference>
<dbReference type="Gene3D" id="1.10.1660.10">
    <property type="match status" value="1"/>
</dbReference>
<dbReference type="PROSITE" id="PS00552">
    <property type="entry name" value="HTH_MERR_1"/>
    <property type="match status" value="1"/>
</dbReference>
<dbReference type="Proteomes" id="UP000321726">
    <property type="component" value="Unassembled WGS sequence"/>
</dbReference>
<evidence type="ECO:0000259" key="2">
    <source>
        <dbReference type="PROSITE" id="PS50937"/>
    </source>
</evidence>
<feature type="domain" description="HTH merR-type" evidence="2">
    <location>
        <begin position="1"/>
        <end position="69"/>
    </location>
</feature>
<accession>A0A1M7H2X3</accession>
<dbReference type="CDD" id="cd04784">
    <property type="entry name" value="HTH_CadR-PbrR"/>
    <property type="match status" value="1"/>
</dbReference>
<dbReference type="GO" id="GO:0003677">
    <property type="term" value="F:DNA binding"/>
    <property type="evidence" value="ECO:0007669"/>
    <property type="project" value="UniProtKB-KW"/>
</dbReference>
<evidence type="ECO:0000313" key="6">
    <source>
        <dbReference type="Proteomes" id="UP000321726"/>
    </source>
</evidence>
<dbReference type="InterPro" id="IPR000551">
    <property type="entry name" value="MerR-type_HTH_dom"/>
</dbReference>
<dbReference type="OrthoDB" id="9808480at2"/>
<keyword evidence="1" id="KW-0238">DNA-binding</keyword>
<gene>
    <name evidence="3" type="ORF">HCU01_27750</name>
    <name evidence="4" type="ORF">SAMN05660971_02454</name>
</gene>
<dbReference type="PANTHER" id="PTHR30204">
    <property type="entry name" value="REDOX-CYCLING DRUG-SENSING TRANSCRIPTIONAL ACTIVATOR SOXR"/>
    <property type="match status" value="1"/>
</dbReference>
<dbReference type="NCBIfam" id="TIGR02047">
    <property type="entry name" value="CadR-PbrR"/>
    <property type="match status" value="1"/>
</dbReference>
<dbReference type="PROSITE" id="PS50937">
    <property type="entry name" value="HTH_MERR_2"/>
    <property type="match status" value="1"/>
</dbReference>
<dbReference type="EMBL" id="FRCA01000006">
    <property type="protein sequence ID" value="SHM22529.1"/>
    <property type="molecule type" value="Genomic_DNA"/>
</dbReference>
<dbReference type="EMBL" id="BJXU01000111">
    <property type="protein sequence ID" value="GEN24826.1"/>
    <property type="molecule type" value="Genomic_DNA"/>
</dbReference>
<dbReference type="Proteomes" id="UP000184123">
    <property type="component" value="Unassembled WGS sequence"/>
</dbReference>
<sequence length="149" mass="16768">MKIGELASRTGCAVETLRYYEREGLLPEPARSAGNYRLYSVEHAERVAFIRHCRALDMTLDEVRTLLELHDRPDQPCDEANTLIEAHLQHVALRIDQLQRLEHQLIALRQRCTGRGTTAECGILQELAQPVKEAAAPAPHVPGTHDMRG</sequence>
<evidence type="ECO:0000313" key="4">
    <source>
        <dbReference type="EMBL" id="SHM22529.1"/>
    </source>
</evidence>
<proteinExistence type="predicted"/>
<name>A0A1M7H2X3_9GAMM</name>
<dbReference type="AlphaFoldDB" id="A0A1M7H2X3"/>
<dbReference type="InterPro" id="IPR009061">
    <property type="entry name" value="DNA-bd_dom_put_sf"/>
</dbReference>
<dbReference type="PANTHER" id="PTHR30204:SF92">
    <property type="entry name" value="HTH-TYPE TRANSCRIPTIONAL REGULATOR ZNTR"/>
    <property type="match status" value="1"/>
</dbReference>
<evidence type="ECO:0000313" key="3">
    <source>
        <dbReference type="EMBL" id="GEN24826.1"/>
    </source>
</evidence>
<dbReference type="GO" id="GO:0045893">
    <property type="term" value="P:positive regulation of DNA-templated transcription"/>
    <property type="evidence" value="ECO:0007669"/>
    <property type="project" value="InterPro"/>
</dbReference>
<organism evidence="4 5">
    <name type="scientific">Halomonas cupida</name>
    <dbReference type="NCBI Taxonomy" id="44933"/>
    <lineage>
        <taxon>Bacteria</taxon>
        <taxon>Pseudomonadati</taxon>
        <taxon>Pseudomonadota</taxon>
        <taxon>Gammaproteobacteria</taxon>
        <taxon>Oceanospirillales</taxon>
        <taxon>Halomonadaceae</taxon>
        <taxon>Halomonas</taxon>
    </lineage>
</organism>
<dbReference type="GO" id="GO:0003700">
    <property type="term" value="F:DNA-binding transcription factor activity"/>
    <property type="evidence" value="ECO:0007669"/>
    <property type="project" value="InterPro"/>
</dbReference>
<dbReference type="SUPFAM" id="SSF46955">
    <property type="entry name" value="Putative DNA-binding domain"/>
    <property type="match status" value="1"/>
</dbReference>
<evidence type="ECO:0000313" key="5">
    <source>
        <dbReference type="Proteomes" id="UP000184123"/>
    </source>
</evidence>
<dbReference type="GO" id="GO:0046872">
    <property type="term" value="F:metal ion binding"/>
    <property type="evidence" value="ECO:0007669"/>
    <property type="project" value="InterPro"/>
</dbReference>
<protein>
    <submittedName>
        <fullName evidence="3 4">Transcriptional regulator</fullName>
    </submittedName>
</protein>
<dbReference type="Pfam" id="PF13411">
    <property type="entry name" value="MerR_1"/>
    <property type="match status" value="1"/>
</dbReference>
<dbReference type="RefSeq" id="WP_073435501.1">
    <property type="nucleotide sequence ID" value="NZ_BJXU01000111.1"/>
</dbReference>